<gene>
    <name evidence="1" type="ORF">FRZ44_14570</name>
</gene>
<name>A0A5J6MHZ6_9PROT</name>
<dbReference type="AlphaFoldDB" id="A0A5J6MHZ6"/>
<dbReference type="EMBL" id="CP042906">
    <property type="protein sequence ID" value="QEX16165.1"/>
    <property type="molecule type" value="Genomic_DNA"/>
</dbReference>
<organism evidence="1 2">
    <name type="scientific">Hypericibacter terrae</name>
    <dbReference type="NCBI Taxonomy" id="2602015"/>
    <lineage>
        <taxon>Bacteria</taxon>
        <taxon>Pseudomonadati</taxon>
        <taxon>Pseudomonadota</taxon>
        <taxon>Alphaproteobacteria</taxon>
        <taxon>Rhodospirillales</taxon>
        <taxon>Dongiaceae</taxon>
        <taxon>Hypericibacter</taxon>
    </lineage>
</organism>
<dbReference type="RefSeq" id="WP_151176556.1">
    <property type="nucleotide sequence ID" value="NZ_CP042906.1"/>
</dbReference>
<dbReference type="OrthoDB" id="9810376at2"/>
<dbReference type="InterPro" id="IPR019225">
    <property type="entry name" value="DUF2155"/>
</dbReference>
<keyword evidence="2" id="KW-1185">Reference proteome</keyword>
<evidence type="ECO:0000313" key="2">
    <source>
        <dbReference type="Proteomes" id="UP000326202"/>
    </source>
</evidence>
<sequence>MVVGTGQAMADPMPVAVLRTLDKVTARVNTIEVPVGSSTELGALQVTVRACDKRPPEETPESAAFLEIQETKEGEPAKTVFSGWMFASSPSLSALEHPVYDIWVVDCVKSETSESGTTP</sequence>
<evidence type="ECO:0008006" key="3">
    <source>
        <dbReference type="Google" id="ProtNLM"/>
    </source>
</evidence>
<proteinExistence type="predicted"/>
<dbReference type="Pfam" id="PF09923">
    <property type="entry name" value="DUF2155"/>
    <property type="match status" value="1"/>
</dbReference>
<reference evidence="1 2" key="1">
    <citation type="submission" date="2019-08" db="EMBL/GenBank/DDBJ databases">
        <title>Hyperibacter terrae gen. nov., sp. nov. and Hyperibacter viscosus sp. nov., two new members in the family Rhodospirillaceae isolated from the rhizosphere of Hypericum perforatum.</title>
        <authorList>
            <person name="Noviana Z."/>
        </authorList>
    </citation>
    <scope>NUCLEOTIDE SEQUENCE [LARGE SCALE GENOMIC DNA]</scope>
    <source>
        <strain evidence="1 2">R5913</strain>
    </source>
</reference>
<dbReference type="Proteomes" id="UP000326202">
    <property type="component" value="Chromosome"/>
</dbReference>
<evidence type="ECO:0000313" key="1">
    <source>
        <dbReference type="EMBL" id="QEX16165.1"/>
    </source>
</evidence>
<protein>
    <recommendedName>
        <fullName evidence="3">Glycosyl hydrolase family 5</fullName>
    </recommendedName>
</protein>
<dbReference type="KEGG" id="htq:FRZ44_14570"/>
<accession>A0A5J6MHZ6</accession>